<dbReference type="EMBL" id="CP065647">
    <property type="protein sequence ID" value="QPR72196.1"/>
    <property type="molecule type" value="Genomic_DNA"/>
</dbReference>
<evidence type="ECO:0000256" key="6">
    <source>
        <dbReference type="RuleBase" id="RU368091"/>
    </source>
</evidence>
<dbReference type="InterPro" id="IPR042088">
    <property type="entry name" value="OligoPept_F_C"/>
</dbReference>
<dbReference type="PANTHER" id="PTHR11804:SF84">
    <property type="entry name" value="SACCHAROLYSIN"/>
    <property type="match status" value="1"/>
</dbReference>
<comment type="function">
    <text evidence="6">Has oligopeptidase activity and degrades a variety of small bioactive peptides.</text>
</comment>
<evidence type="ECO:0000313" key="11">
    <source>
        <dbReference type="EMBL" id="TWL28851.1"/>
    </source>
</evidence>
<dbReference type="InterPro" id="IPR001567">
    <property type="entry name" value="Pept_M3A_M3B_dom"/>
</dbReference>
<dbReference type="EC" id="3.4.24.-" evidence="6"/>
<dbReference type="EMBL" id="NILC01000021">
    <property type="protein sequence ID" value="TWL28851.1"/>
    <property type="molecule type" value="Genomic_DNA"/>
</dbReference>
<dbReference type="Gene3D" id="1.10.287.830">
    <property type="entry name" value="putative peptidase helix hairpin domain like"/>
    <property type="match status" value="1"/>
</dbReference>
<keyword evidence="2 6" id="KW-0479">Metal-binding</keyword>
<dbReference type="Proteomes" id="UP000435910">
    <property type="component" value="Unassembled WGS sequence"/>
</dbReference>
<keyword evidence="7" id="KW-0472">Membrane</keyword>
<feature type="domain" description="Peptidase M3A/M3B catalytic" evidence="8">
    <location>
        <begin position="282"/>
        <end position="661"/>
    </location>
</feature>
<evidence type="ECO:0000256" key="3">
    <source>
        <dbReference type="ARBA" id="ARBA00022801"/>
    </source>
</evidence>
<dbReference type="AlphaFoldDB" id="A0A8B5YEA4"/>
<evidence type="ECO:0000259" key="8">
    <source>
        <dbReference type="Pfam" id="PF01432"/>
    </source>
</evidence>
<dbReference type="Pfam" id="PF01432">
    <property type="entry name" value="Peptidase_M3"/>
    <property type="match status" value="1"/>
</dbReference>
<evidence type="ECO:0000256" key="4">
    <source>
        <dbReference type="ARBA" id="ARBA00022833"/>
    </source>
</evidence>
<dbReference type="InterPro" id="IPR004438">
    <property type="entry name" value="Peptidase_M3B"/>
</dbReference>
<dbReference type="PANTHER" id="PTHR11804">
    <property type="entry name" value="PROTEASE M3 THIMET OLIGOPEPTIDASE-RELATED"/>
    <property type="match status" value="1"/>
</dbReference>
<keyword evidence="7" id="KW-0812">Transmembrane</keyword>
<dbReference type="GO" id="GO:0004222">
    <property type="term" value="F:metalloendopeptidase activity"/>
    <property type="evidence" value="ECO:0007669"/>
    <property type="project" value="UniProtKB-UniRule"/>
</dbReference>
<evidence type="ECO:0000313" key="12">
    <source>
        <dbReference type="Proteomes" id="UP000435910"/>
    </source>
</evidence>
<keyword evidence="1 6" id="KW-0645">Protease</keyword>
<reference evidence="11 12" key="1">
    <citation type="submission" date="2019-06" db="EMBL/GenBank/DDBJ databases">
        <title>Genome sequence analysis of &gt;100 Bacillus licheniformis strains suggests intrinsic resistance to this species.</title>
        <authorList>
            <person name="Wels M."/>
            <person name="Siezen R.J."/>
            <person name="Johansen E."/>
            <person name="Stuer-Lauridsen B."/>
            <person name="Bjerre K."/>
            <person name="Nielsen B.K.K."/>
        </authorList>
    </citation>
    <scope>NUCLEOTIDE SEQUENCE [LARGE SCALE GENOMIC DNA]</scope>
    <source>
        <strain evidence="11 12">BAC-16736</strain>
    </source>
</reference>
<dbReference type="InterPro" id="IPR013647">
    <property type="entry name" value="OligopepF_N_dom"/>
</dbReference>
<dbReference type="CDD" id="cd09608">
    <property type="entry name" value="M3B_PepF"/>
    <property type="match status" value="1"/>
</dbReference>
<keyword evidence="5 6" id="KW-0482">Metalloprotease</keyword>
<protein>
    <recommendedName>
        <fullName evidence="6">Oligopeptidase F</fullName>
        <ecNumber evidence="6">3.4.24.-</ecNumber>
    </recommendedName>
</protein>
<dbReference type="Gene3D" id="1.20.140.70">
    <property type="entry name" value="Oligopeptidase f, N-terminal domain"/>
    <property type="match status" value="1"/>
</dbReference>
<keyword evidence="3 6" id="KW-0378">Hydrolase</keyword>
<keyword evidence="4 6" id="KW-0862">Zinc</keyword>
<proteinExistence type="inferred from homology"/>
<dbReference type="GO" id="GO:0006508">
    <property type="term" value="P:proteolysis"/>
    <property type="evidence" value="ECO:0007669"/>
    <property type="project" value="UniProtKB-KW"/>
</dbReference>
<dbReference type="Pfam" id="PF08439">
    <property type="entry name" value="Peptidase_M3_N"/>
    <property type="match status" value="1"/>
</dbReference>
<comment type="similarity">
    <text evidence="6">Belongs to the peptidase M3B family.</text>
</comment>
<dbReference type="NCBIfam" id="TIGR00181">
    <property type="entry name" value="pepF"/>
    <property type="match status" value="1"/>
</dbReference>
<feature type="transmembrane region" description="Helical" evidence="7">
    <location>
        <begin position="21"/>
        <end position="40"/>
    </location>
</feature>
<dbReference type="GO" id="GO:0006518">
    <property type="term" value="P:peptide metabolic process"/>
    <property type="evidence" value="ECO:0007669"/>
    <property type="project" value="TreeGrafter"/>
</dbReference>
<organism evidence="11 12">
    <name type="scientific">Bacillus licheniformis</name>
    <dbReference type="NCBI Taxonomy" id="1402"/>
    <lineage>
        <taxon>Bacteria</taxon>
        <taxon>Bacillati</taxon>
        <taxon>Bacillota</taxon>
        <taxon>Bacilli</taxon>
        <taxon>Bacillales</taxon>
        <taxon>Bacillaceae</taxon>
        <taxon>Bacillus</taxon>
    </lineage>
</organism>
<accession>A0A8B5YEA4</accession>
<evidence type="ECO:0000256" key="7">
    <source>
        <dbReference type="SAM" id="Phobius"/>
    </source>
</evidence>
<dbReference type="InterPro" id="IPR045090">
    <property type="entry name" value="Pept_M3A_M3B"/>
</dbReference>
<evidence type="ECO:0000256" key="2">
    <source>
        <dbReference type="ARBA" id="ARBA00022723"/>
    </source>
</evidence>
<sequence length="681" mass="78602">MIIKPFVQSKERKVVSGLFQIKRYVFYFLTAGFCVFFFAYDLTKDGEKTEDKHNTSLLDNNGLGVKKARGLTVAEEKKSKKLPSREEVKQEDTWRLEDIFPSDDAWNEEFQAVKELLPKLSEFKGKLGHSADDLYEALTYQDKVMERLGKLYTYAHMRYDQDTGNSFYQGLNDKAANLYTQAASATAYMVPEILSIQEEKLQQFLLEKEELKLYSHALEEINKERPHVLSEEEEGILAEASDVLSSPSNTFGMLNNADMEFPEITDENGEKVQLTHGNYITFLESENRDVRRAAFKAVYETYGRFKNTLASTLSGAVKKDNFYAKVKHYKSAREAALSRNSIPEEVYDNLVSTINKHLPLLHRYVEIRKKVLELDEVHMYDLYTPLVKDSGMKVTYEQAKDYMLKGLAPLGEEYSSILKEGLNNRWVDVYENKGKRSGAYSSGTYGTNPYILMNWQDNVNNLFTLVHEFGHSVHSYYTRKYQPYPYGNYSIFVAEVASTTNEALLGEYLLNTIEDEKQRLYILNHMLEGFKGTVFRQTMFAEFEHEIHVKAQEGEPLTPELLTSIYYDLNKKYFGDNIEIDKEIGLEWSRIPHFYYNYYVYQYATGFSAAQALSQQILKEGKSAVDRYIEFLKAGSSDYPIEVLKKAGVDMTSSEPIEAACKKFEEQLNEMEELLQKVNHS</sequence>
<dbReference type="SUPFAM" id="SSF55486">
    <property type="entry name" value="Metalloproteases ('zincins'), catalytic domain"/>
    <property type="match status" value="1"/>
</dbReference>
<feature type="domain" description="Oligopeptidase F N-terminal" evidence="9">
    <location>
        <begin position="192"/>
        <end position="261"/>
    </location>
</feature>
<evidence type="ECO:0000256" key="1">
    <source>
        <dbReference type="ARBA" id="ARBA00022670"/>
    </source>
</evidence>
<dbReference type="Proteomes" id="UP000595038">
    <property type="component" value="Chromosome"/>
</dbReference>
<evidence type="ECO:0000256" key="5">
    <source>
        <dbReference type="ARBA" id="ARBA00023049"/>
    </source>
</evidence>
<name>A0A8B5YEA4_BACLI</name>
<dbReference type="GO" id="GO:0046872">
    <property type="term" value="F:metal ion binding"/>
    <property type="evidence" value="ECO:0007669"/>
    <property type="project" value="UniProtKB-UniRule"/>
</dbReference>
<gene>
    <name evidence="10" type="primary">pepF</name>
    <name evidence="11" type="ORF">CHCC16736_3453</name>
    <name evidence="10" type="ORF">I6G80_20655</name>
</gene>
<evidence type="ECO:0000313" key="13">
    <source>
        <dbReference type="Proteomes" id="UP000595038"/>
    </source>
</evidence>
<evidence type="ECO:0000259" key="9">
    <source>
        <dbReference type="Pfam" id="PF08439"/>
    </source>
</evidence>
<keyword evidence="7" id="KW-1133">Transmembrane helix</keyword>
<reference evidence="10 13" key="2">
    <citation type="submission" date="2020-12" db="EMBL/GenBank/DDBJ databases">
        <title>FDA dAtabase for Regulatory Grade micrObial Sequences (FDA-ARGOS): Supporting development and validation of Infectious Disease Dx tests.</title>
        <authorList>
            <person name="Nelson B."/>
            <person name="Plummer A."/>
            <person name="Tallon L."/>
            <person name="Sadzewicz L."/>
            <person name="Zhao X."/>
            <person name="Boylan J."/>
            <person name="Ott S."/>
            <person name="Bowen H."/>
            <person name="Vavikolanu K."/>
            <person name="Mehta A."/>
            <person name="Aluvathingal J."/>
            <person name="Nadendla S."/>
            <person name="Myers T."/>
            <person name="Yan Y."/>
            <person name="Sichtig H."/>
        </authorList>
    </citation>
    <scope>NUCLEOTIDE SEQUENCE [LARGE SCALE GENOMIC DNA]</scope>
    <source>
        <strain evidence="10 13">FDAARGOS_923</strain>
    </source>
</reference>
<evidence type="ECO:0000313" key="10">
    <source>
        <dbReference type="EMBL" id="QPR72196.1"/>
    </source>
</evidence>
<dbReference type="Gene3D" id="1.10.1370.20">
    <property type="entry name" value="Oligoendopeptidase f, C-terminal domain"/>
    <property type="match status" value="1"/>
</dbReference>
<comment type="cofactor">
    <cofactor evidence="6">
        <name>Zn(2+)</name>
        <dbReference type="ChEBI" id="CHEBI:29105"/>
    </cofactor>
    <text evidence="6">Binds 1 zinc ion.</text>
</comment>